<dbReference type="AlphaFoldDB" id="A0A4U5WWT1"/>
<feature type="compositionally biased region" description="Basic residues" evidence="1">
    <location>
        <begin position="307"/>
        <end position="316"/>
    </location>
</feature>
<sequence>MRWPAVLSLLLLGTLTACGPEPGGTPADGAERGAALPRQVTADERVTLSRAEEILERRCLARAGFDVPAPPERGRTELAPPAPALVLSDLAYAREHGYGPRVRTPEETARLLADDPVGDYLRALSPKRRAQALRAWQGGGVDTVEVTLPSGMTRGRSSRGCTSEARGELYGDFRTWFGVDAVDQGVTALAMDRAQEDPAFTGALRGWSHCVAVRGLPHESPRRLRDALGDSAPRAKEIEYAVAEAECAVSSTLAEIAPEVEERHLARIRARYLVDVTNARRMRLAALAKAVRIVREDETAPDDTTRHTTRRARHPSRAPGTTRPPERQTR</sequence>
<reference evidence="3 4" key="1">
    <citation type="submission" date="2019-04" db="EMBL/GenBank/DDBJ databases">
        <title>Streptomyces lasaliensis sp.nov., an Actinomycete isolated from soil which produces the polyether antibiotic lasalocid.</title>
        <authorList>
            <person name="Erwin G."/>
            <person name="Haber C."/>
        </authorList>
    </citation>
    <scope>NUCLEOTIDE SEQUENCE [LARGE SCALE GENOMIC DNA]</scope>
    <source>
        <strain evidence="3 4">DSM 40089</strain>
    </source>
</reference>
<protein>
    <recommendedName>
        <fullName evidence="5">Lipoprotein</fullName>
    </recommendedName>
</protein>
<feature type="region of interest" description="Disordered" evidence="1">
    <location>
        <begin position="297"/>
        <end position="330"/>
    </location>
</feature>
<feature type="signal peptide" evidence="2">
    <location>
        <begin position="1"/>
        <end position="19"/>
    </location>
</feature>
<name>A0A4U5WWT1_STRGB</name>
<feature type="compositionally biased region" description="Basic and acidic residues" evidence="1">
    <location>
        <begin position="297"/>
        <end position="306"/>
    </location>
</feature>
<evidence type="ECO:0000256" key="1">
    <source>
        <dbReference type="SAM" id="MobiDB-lite"/>
    </source>
</evidence>
<comment type="caution">
    <text evidence="3">The sequence shown here is derived from an EMBL/GenBank/DDBJ whole genome shotgun (WGS) entry which is preliminary data.</text>
</comment>
<dbReference type="PROSITE" id="PS51257">
    <property type="entry name" value="PROKAR_LIPOPROTEIN"/>
    <property type="match status" value="1"/>
</dbReference>
<keyword evidence="2" id="KW-0732">Signal</keyword>
<evidence type="ECO:0000256" key="2">
    <source>
        <dbReference type="SAM" id="SignalP"/>
    </source>
</evidence>
<gene>
    <name evidence="3" type="ORF">E4U92_26070</name>
</gene>
<accession>A0A4U5WWT1</accession>
<dbReference type="Proteomes" id="UP000308632">
    <property type="component" value="Unassembled WGS sequence"/>
</dbReference>
<dbReference type="RefSeq" id="WP_137302911.1">
    <property type="nucleotide sequence ID" value="NZ_BMVD01000014.1"/>
</dbReference>
<evidence type="ECO:0000313" key="4">
    <source>
        <dbReference type="Proteomes" id="UP000308632"/>
    </source>
</evidence>
<feature type="chain" id="PRO_5038886486" description="Lipoprotein" evidence="2">
    <location>
        <begin position="20"/>
        <end position="330"/>
    </location>
</feature>
<proteinExistence type="predicted"/>
<evidence type="ECO:0008006" key="5">
    <source>
        <dbReference type="Google" id="ProtNLM"/>
    </source>
</evidence>
<dbReference type="EMBL" id="SZPR01000020">
    <property type="protein sequence ID" value="TKT06750.1"/>
    <property type="molecule type" value="Genomic_DNA"/>
</dbReference>
<evidence type="ECO:0000313" key="3">
    <source>
        <dbReference type="EMBL" id="TKT06750.1"/>
    </source>
</evidence>
<organism evidence="3 4">
    <name type="scientific">Streptomyces galbus</name>
    <dbReference type="NCBI Taxonomy" id="33898"/>
    <lineage>
        <taxon>Bacteria</taxon>
        <taxon>Bacillati</taxon>
        <taxon>Actinomycetota</taxon>
        <taxon>Actinomycetes</taxon>
        <taxon>Kitasatosporales</taxon>
        <taxon>Streptomycetaceae</taxon>
        <taxon>Streptomyces</taxon>
    </lineage>
</organism>